<evidence type="ECO:0000313" key="1">
    <source>
        <dbReference type="EMBL" id="MDB1162314.1"/>
    </source>
</evidence>
<sequence length="108" mass="12295">MTAKMRDEFAFLIRDGKKHYEIRAESLDGAQAIRYVSAIDGRELGMYRIGKASRRGRDDDDALICLAAISPDDFHDLFPRPEEGGPSILWVAEILEPITVEQLMEEKR</sequence>
<reference evidence="1" key="1">
    <citation type="submission" date="2023-01" db="EMBL/GenBank/DDBJ databases">
        <title>Human gut microbiome strain richness.</title>
        <authorList>
            <person name="Chen-Liaw A."/>
        </authorList>
    </citation>
    <scope>NUCLEOTIDE SEQUENCE</scope>
    <source>
        <strain evidence="1">BSD2780120875st1_E5_BSD2780120875b_170604</strain>
    </source>
</reference>
<name>A0AAW6A287_9BIFI</name>
<comment type="caution">
    <text evidence="1">The sequence shown here is derived from an EMBL/GenBank/DDBJ whole genome shotgun (WGS) entry which is preliminary data.</text>
</comment>
<protein>
    <recommendedName>
        <fullName evidence="3">ASCH domain-containing protein</fullName>
    </recommendedName>
</protein>
<accession>A0AAW6A287</accession>
<evidence type="ECO:0008006" key="3">
    <source>
        <dbReference type="Google" id="ProtNLM"/>
    </source>
</evidence>
<dbReference type="Proteomes" id="UP001211105">
    <property type="component" value="Unassembled WGS sequence"/>
</dbReference>
<gene>
    <name evidence="1" type="ORF">PL707_08570</name>
</gene>
<proteinExistence type="predicted"/>
<organism evidence="1 2">
    <name type="scientific">Bifidobacterium catenulatum</name>
    <dbReference type="NCBI Taxonomy" id="1686"/>
    <lineage>
        <taxon>Bacteria</taxon>
        <taxon>Bacillati</taxon>
        <taxon>Actinomycetota</taxon>
        <taxon>Actinomycetes</taxon>
        <taxon>Bifidobacteriales</taxon>
        <taxon>Bifidobacteriaceae</taxon>
        <taxon>Bifidobacterium</taxon>
    </lineage>
</organism>
<dbReference type="EMBL" id="JAQKGX010000004">
    <property type="protein sequence ID" value="MDB1162314.1"/>
    <property type="molecule type" value="Genomic_DNA"/>
</dbReference>
<evidence type="ECO:0000313" key="2">
    <source>
        <dbReference type="Proteomes" id="UP001211105"/>
    </source>
</evidence>
<dbReference type="AlphaFoldDB" id="A0AAW6A287"/>
<dbReference type="RefSeq" id="WP_154035100.1">
    <property type="nucleotide sequence ID" value="NZ_CAAKOA010000018.1"/>
</dbReference>